<dbReference type="EMBL" id="JBGBPQ010000020">
    <property type="protein sequence ID" value="KAL1504485.1"/>
    <property type="molecule type" value="Genomic_DNA"/>
</dbReference>
<comment type="caution">
    <text evidence="1">The sequence shown here is derived from an EMBL/GenBank/DDBJ whole genome shotgun (WGS) entry which is preliminary data.</text>
</comment>
<keyword evidence="2" id="KW-1185">Reference proteome</keyword>
<dbReference type="AlphaFoldDB" id="A0AB34IQR5"/>
<sequence length="215" mass="23232">MRPPPTGKLPHKAVRFGQASRMTSLSQLQAVSKCQAQLIALYEAKLHIVASISAETAATVRGRPGGSVSQSVDPTALDFVNTAGRRKDENRANYVQGLKKAQQVTASDWEQNTMVNLDTITRSCTRASPPSVDVVTPAATRDEKLQAIDARIEAMRQELALLLHAAGKPVVMNDTLHRGYAISKAWLPPTGDTEEALLVRSLGRDIADDDSLPPQ</sequence>
<evidence type="ECO:0000313" key="2">
    <source>
        <dbReference type="Proteomes" id="UP001515480"/>
    </source>
</evidence>
<gene>
    <name evidence="1" type="ORF">AB1Y20_010890</name>
</gene>
<organism evidence="1 2">
    <name type="scientific">Prymnesium parvum</name>
    <name type="common">Toxic golden alga</name>
    <dbReference type="NCBI Taxonomy" id="97485"/>
    <lineage>
        <taxon>Eukaryota</taxon>
        <taxon>Haptista</taxon>
        <taxon>Haptophyta</taxon>
        <taxon>Prymnesiophyceae</taxon>
        <taxon>Prymnesiales</taxon>
        <taxon>Prymnesiaceae</taxon>
        <taxon>Prymnesium</taxon>
    </lineage>
</organism>
<dbReference type="Proteomes" id="UP001515480">
    <property type="component" value="Unassembled WGS sequence"/>
</dbReference>
<reference evidence="1 2" key="1">
    <citation type="journal article" date="2024" name="Science">
        <title>Giant polyketide synthase enzymes in the biosynthesis of giant marine polyether toxins.</title>
        <authorList>
            <person name="Fallon T.R."/>
            <person name="Shende V.V."/>
            <person name="Wierzbicki I.H."/>
            <person name="Pendleton A.L."/>
            <person name="Watervoot N.F."/>
            <person name="Auber R.P."/>
            <person name="Gonzalez D.J."/>
            <person name="Wisecaver J.H."/>
            <person name="Moore B.S."/>
        </authorList>
    </citation>
    <scope>NUCLEOTIDE SEQUENCE [LARGE SCALE GENOMIC DNA]</scope>
    <source>
        <strain evidence="1 2">12B1</strain>
    </source>
</reference>
<protein>
    <submittedName>
        <fullName evidence="1">Uncharacterized protein</fullName>
    </submittedName>
</protein>
<evidence type="ECO:0000313" key="1">
    <source>
        <dbReference type="EMBL" id="KAL1504485.1"/>
    </source>
</evidence>
<accession>A0AB34IQR5</accession>
<proteinExistence type="predicted"/>
<name>A0AB34IQR5_PRYPA</name>